<reference evidence="2" key="1">
    <citation type="submission" date="2021-04" db="EMBL/GenBank/DDBJ databases">
        <authorList>
            <person name="Hartkoorn R.C."/>
            <person name="Beaudoing E."/>
            <person name="Hot D."/>
        </authorList>
    </citation>
    <scope>NUCLEOTIDE SEQUENCE</scope>
    <source>
        <strain evidence="2">NRRL B-16292</strain>
    </source>
</reference>
<dbReference type="Proteomes" id="UP001059617">
    <property type="component" value="Chromosome"/>
</dbReference>
<proteinExistence type="predicted"/>
<evidence type="ECO:0000313" key="2">
    <source>
        <dbReference type="EMBL" id="UWP83160.1"/>
    </source>
</evidence>
<name>A0ABY5W156_9ACTN</name>
<accession>A0ABY5W156</accession>
<evidence type="ECO:0000313" key="3">
    <source>
        <dbReference type="Proteomes" id="UP001059617"/>
    </source>
</evidence>
<evidence type="ECO:0000256" key="1">
    <source>
        <dbReference type="SAM" id="Phobius"/>
    </source>
</evidence>
<protein>
    <submittedName>
        <fullName evidence="2">Uncharacterized protein</fullName>
    </submittedName>
</protein>
<dbReference type="RefSeq" id="WP_259860940.1">
    <property type="nucleotide sequence ID" value="NZ_BAAAST010000024.1"/>
</dbReference>
<keyword evidence="3" id="KW-1185">Reference proteome</keyword>
<reference evidence="2" key="2">
    <citation type="submission" date="2022-09" db="EMBL/GenBank/DDBJ databases">
        <title>Biosynthetic gene clusters of Dactylosporangioum fulvum.</title>
        <authorList>
            <person name="Caradec T."/>
        </authorList>
    </citation>
    <scope>NUCLEOTIDE SEQUENCE</scope>
    <source>
        <strain evidence="2">NRRL B-16292</strain>
    </source>
</reference>
<gene>
    <name evidence="2" type="ORF">Dfulv_02300</name>
</gene>
<keyword evidence="1" id="KW-1133">Transmembrane helix</keyword>
<dbReference type="EMBL" id="CP073720">
    <property type="protein sequence ID" value="UWP83160.1"/>
    <property type="molecule type" value="Genomic_DNA"/>
</dbReference>
<keyword evidence="1" id="KW-0472">Membrane</keyword>
<sequence length="112" mass="12202">MAQGLTMRRPVAVTVSSWLLAIGAVLGTADLWLSYRWEQAHDEAYWAAVNANEIENATAFAAVTLMLGLFIVLLRIVGAISLVVIAVQNLRGRRTSRTATWMVSGLMLCCPP</sequence>
<organism evidence="2 3">
    <name type="scientific">Dactylosporangium fulvum</name>
    <dbReference type="NCBI Taxonomy" id="53359"/>
    <lineage>
        <taxon>Bacteria</taxon>
        <taxon>Bacillati</taxon>
        <taxon>Actinomycetota</taxon>
        <taxon>Actinomycetes</taxon>
        <taxon>Micromonosporales</taxon>
        <taxon>Micromonosporaceae</taxon>
        <taxon>Dactylosporangium</taxon>
    </lineage>
</organism>
<keyword evidence="1" id="KW-0812">Transmembrane</keyword>
<feature type="transmembrane region" description="Helical" evidence="1">
    <location>
        <begin position="59"/>
        <end position="87"/>
    </location>
</feature>